<dbReference type="AlphaFoldDB" id="A0A1W1ZLK4"/>
<keyword evidence="2" id="KW-1185">Reference proteome</keyword>
<accession>A0A1W1ZLK4</accession>
<evidence type="ECO:0000313" key="2">
    <source>
        <dbReference type="Proteomes" id="UP000192393"/>
    </source>
</evidence>
<name>A0A1W1ZLK4_9FLAO</name>
<gene>
    <name evidence="1" type="ORF">SAMN06296427_10333</name>
</gene>
<organism evidence="1 2">
    <name type="scientific">Moheibacter sediminis</name>
    <dbReference type="NCBI Taxonomy" id="1434700"/>
    <lineage>
        <taxon>Bacteria</taxon>
        <taxon>Pseudomonadati</taxon>
        <taxon>Bacteroidota</taxon>
        <taxon>Flavobacteriia</taxon>
        <taxon>Flavobacteriales</taxon>
        <taxon>Weeksellaceae</taxon>
        <taxon>Moheibacter</taxon>
    </lineage>
</organism>
<dbReference type="STRING" id="1434700.SAMN06296427_10333"/>
<proteinExistence type="predicted"/>
<dbReference type="Proteomes" id="UP000192393">
    <property type="component" value="Unassembled WGS sequence"/>
</dbReference>
<sequence>MKNLTILLLLSIILFSCNKKFTSIYTVSTEHPDAILYSDGLVKYKNFKEGKIINFDFLSSCRKDNLEIYFVQKASKPCALHINKSLSDLIFMAGNPLFDSIVKAEFMEEKMINDSLSFLILKAETKNSKGFFAGNSEHMKILAIKSGSNLKSISKIYSSWTDGFHSYENSILKLNENLYQMNDYDFAPPVNNILNGYSIFHITNDGFIEVLDEKFALPYRQQVFDNVNNLNSK</sequence>
<reference evidence="2" key="1">
    <citation type="submission" date="2017-04" db="EMBL/GenBank/DDBJ databases">
        <authorList>
            <person name="Varghese N."/>
            <person name="Submissions S."/>
        </authorList>
    </citation>
    <scope>NUCLEOTIDE SEQUENCE [LARGE SCALE GENOMIC DNA]</scope>
    <source>
        <strain evidence="2">CGMCC 1.12708</strain>
    </source>
</reference>
<dbReference type="EMBL" id="FWXS01000003">
    <property type="protein sequence ID" value="SMC48968.1"/>
    <property type="molecule type" value="Genomic_DNA"/>
</dbReference>
<protein>
    <submittedName>
        <fullName evidence="1">Uncharacterized protein</fullName>
    </submittedName>
</protein>
<dbReference type="PROSITE" id="PS51257">
    <property type="entry name" value="PROKAR_LIPOPROTEIN"/>
    <property type="match status" value="1"/>
</dbReference>
<evidence type="ECO:0000313" key="1">
    <source>
        <dbReference type="EMBL" id="SMC48968.1"/>
    </source>
</evidence>
<dbReference type="RefSeq" id="WP_084016633.1">
    <property type="nucleotide sequence ID" value="NZ_FWXS01000003.1"/>
</dbReference>